<dbReference type="InterPro" id="IPR016161">
    <property type="entry name" value="Ald_DH/histidinol_DH"/>
</dbReference>
<evidence type="ECO:0000256" key="3">
    <source>
        <dbReference type="PROSITE-ProRule" id="PRU10007"/>
    </source>
</evidence>
<dbReference type="OrthoDB" id="6342at2157"/>
<dbReference type="NCBIfam" id="NF006916">
    <property type="entry name" value="PRK09407.1"/>
    <property type="match status" value="1"/>
</dbReference>
<evidence type="ECO:0000259" key="5">
    <source>
        <dbReference type="Pfam" id="PF00171"/>
    </source>
</evidence>
<dbReference type="Proteomes" id="UP000766550">
    <property type="component" value="Unassembled WGS sequence"/>
</dbReference>
<dbReference type="Gene3D" id="3.40.605.10">
    <property type="entry name" value="Aldehyde Dehydrogenase, Chain A, domain 1"/>
    <property type="match status" value="1"/>
</dbReference>
<dbReference type="Pfam" id="PF00171">
    <property type="entry name" value="Aldedh"/>
    <property type="match status" value="1"/>
</dbReference>
<protein>
    <submittedName>
        <fullName evidence="6">Succinate-semialdehyde dehydrogenase (NADP(+))</fullName>
    </submittedName>
</protein>
<feature type="domain" description="Aldehyde dehydrogenase" evidence="5">
    <location>
        <begin position="28"/>
        <end position="485"/>
    </location>
</feature>
<reference evidence="6 7" key="1">
    <citation type="submission" date="2021-06" db="EMBL/GenBank/DDBJ databases">
        <title>New haloarchaea isolates fom saline soil.</title>
        <authorList>
            <person name="Duran-Viseras A."/>
            <person name="Sanchez-Porro C.S."/>
            <person name="Ventosa A."/>
        </authorList>
    </citation>
    <scope>NUCLEOTIDE SEQUENCE [LARGE SCALE GENOMIC DNA]</scope>
    <source>
        <strain evidence="6 7">JCM 183640</strain>
    </source>
</reference>
<keyword evidence="7" id="KW-1185">Reference proteome</keyword>
<dbReference type="GO" id="GO:0006081">
    <property type="term" value="P:aldehyde metabolic process"/>
    <property type="evidence" value="ECO:0007669"/>
    <property type="project" value="InterPro"/>
</dbReference>
<sequence length="525" mass="55561">MNASTVSAVLPARTGERLAGAVTRVGDRESMTVRSPFTDTALGTVPACRPADVTAAVERARAAQSAWADRPLDERASVLESVADEMLSNREELLDIVQAEAGKSRLDAHVEALDVVLTADYYAREGPDHLRSTRRGSGFPLVTKTVEHRDPVGVVGLIEPWNYPLTLAISDMLPALLAGNAAVLKPAEATPFTALRAVELLTEAGVPEDLVQVVTGDGETVGEPLVASVDYLTFTGSTETGRTVASLAGEHLIDASMELGGKNAAVVLPDADLSKAVRGLVHGSFANAGQLCISFERIFVHEGVYDEFLDRFVAATESLELGAALDFGPDVGSLVADHQLETVEAHVADARERGTTVETGGQRREDVGPLFYEPTVLTDLPEDATAASEETFGPVVSVTPVADADEAVARANATDYGLHGSVWTADADRGESLARRIDAGSVSVNDAYLGMWASTDAPMGGVGDSGIGRRHGREGIRKYTESQTVATQRLHPLVPANPLPNRVAARGASLSVRALRRLRELSSFR</sequence>
<dbReference type="PROSITE" id="PS00687">
    <property type="entry name" value="ALDEHYDE_DEHYDR_GLU"/>
    <property type="match status" value="1"/>
</dbReference>
<dbReference type="InterPro" id="IPR016162">
    <property type="entry name" value="Ald_DH_N"/>
</dbReference>
<dbReference type="Gene3D" id="3.40.309.10">
    <property type="entry name" value="Aldehyde Dehydrogenase, Chain A, domain 2"/>
    <property type="match status" value="1"/>
</dbReference>
<evidence type="ECO:0000313" key="6">
    <source>
        <dbReference type="EMBL" id="MBV0924681.1"/>
    </source>
</evidence>
<dbReference type="InterPro" id="IPR012394">
    <property type="entry name" value="Aldehyde_DH_NAD(P)"/>
</dbReference>
<dbReference type="InterPro" id="IPR016163">
    <property type="entry name" value="Ald_DH_C"/>
</dbReference>
<keyword evidence="2 4" id="KW-0560">Oxidoreductase</keyword>
<dbReference type="PANTHER" id="PTHR11699">
    <property type="entry name" value="ALDEHYDE DEHYDROGENASE-RELATED"/>
    <property type="match status" value="1"/>
</dbReference>
<dbReference type="PIRSF" id="PIRSF036492">
    <property type="entry name" value="ALDH"/>
    <property type="match status" value="1"/>
</dbReference>
<evidence type="ECO:0000313" key="7">
    <source>
        <dbReference type="Proteomes" id="UP000766550"/>
    </source>
</evidence>
<evidence type="ECO:0000256" key="2">
    <source>
        <dbReference type="ARBA" id="ARBA00023002"/>
    </source>
</evidence>
<name>A0A8J7YCE2_9EURY</name>
<accession>A0A8J7YCE2</accession>
<organism evidence="6 7">
    <name type="scientific">Haloarcula limicola</name>
    <dbReference type="NCBI Taxonomy" id="1429915"/>
    <lineage>
        <taxon>Archaea</taxon>
        <taxon>Methanobacteriati</taxon>
        <taxon>Methanobacteriota</taxon>
        <taxon>Stenosarchaea group</taxon>
        <taxon>Halobacteria</taxon>
        <taxon>Halobacteriales</taxon>
        <taxon>Haloarculaceae</taxon>
        <taxon>Haloarcula</taxon>
    </lineage>
</organism>
<evidence type="ECO:0000256" key="4">
    <source>
        <dbReference type="RuleBase" id="RU003345"/>
    </source>
</evidence>
<gene>
    <name evidence="6" type="ORF">KTS45_10775</name>
</gene>
<dbReference type="SUPFAM" id="SSF53720">
    <property type="entry name" value="ALDH-like"/>
    <property type="match status" value="1"/>
</dbReference>
<evidence type="ECO:0000256" key="1">
    <source>
        <dbReference type="ARBA" id="ARBA00009986"/>
    </source>
</evidence>
<dbReference type="GO" id="GO:0016620">
    <property type="term" value="F:oxidoreductase activity, acting on the aldehyde or oxo group of donors, NAD or NADP as acceptor"/>
    <property type="evidence" value="ECO:0007669"/>
    <property type="project" value="InterPro"/>
</dbReference>
<dbReference type="RefSeq" id="WP_162319234.1">
    <property type="nucleotide sequence ID" value="NZ_JAHQXF010000002.1"/>
</dbReference>
<comment type="caution">
    <text evidence="6">The sequence shown here is derived from an EMBL/GenBank/DDBJ whole genome shotgun (WGS) entry which is preliminary data.</text>
</comment>
<dbReference type="EMBL" id="JAHQXF010000002">
    <property type="protein sequence ID" value="MBV0924681.1"/>
    <property type="molecule type" value="Genomic_DNA"/>
</dbReference>
<dbReference type="InterPro" id="IPR029510">
    <property type="entry name" value="Ald_DH_CS_GLU"/>
</dbReference>
<comment type="similarity">
    <text evidence="1 4">Belongs to the aldehyde dehydrogenase family.</text>
</comment>
<dbReference type="InterPro" id="IPR015590">
    <property type="entry name" value="Aldehyde_DH_dom"/>
</dbReference>
<dbReference type="FunFam" id="3.40.309.10:FF:000009">
    <property type="entry name" value="Aldehyde dehydrogenase A"/>
    <property type="match status" value="1"/>
</dbReference>
<proteinExistence type="inferred from homology"/>
<dbReference type="AlphaFoldDB" id="A0A8J7YCE2"/>
<feature type="active site" evidence="3">
    <location>
        <position position="258"/>
    </location>
</feature>